<keyword evidence="1" id="KW-0805">Transcription regulation</keyword>
<dbReference type="InterPro" id="IPR018062">
    <property type="entry name" value="HTH_AraC-typ_CS"/>
</dbReference>
<dbReference type="OrthoDB" id="9793400at2"/>
<dbReference type="InterPro" id="IPR018060">
    <property type="entry name" value="HTH_AraC"/>
</dbReference>
<reference evidence="5 6" key="1">
    <citation type="submission" date="2019-11" db="EMBL/GenBank/DDBJ databases">
        <authorList>
            <person name="Dong K."/>
        </authorList>
    </citation>
    <scope>NUCLEOTIDE SEQUENCE [LARGE SCALE GENOMIC DNA]</scope>
    <source>
        <strain evidence="5 6">NBRC 111993</strain>
    </source>
</reference>
<feature type="domain" description="HTH araC/xylS-type" evidence="4">
    <location>
        <begin position="208"/>
        <end position="306"/>
    </location>
</feature>
<dbReference type="PROSITE" id="PS01124">
    <property type="entry name" value="HTH_ARAC_FAMILY_2"/>
    <property type="match status" value="1"/>
</dbReference>
<dbReference type="InterPro" id="IPR050204">
    <property type="entry name" value="AraC_XylS_family_regulators"/>
</dbReference>
<gene>
    <name evidence="5" type="ORF">GL286_16250</name>
</gene>
<keyword evidence="6" id="KW-1185">Reference proteome</keyword>
<dbReference type="SUPFAM" id="SSF46689">
    <property type="entry name" value="Homeodomain-like"/>
    <property type="match status" value="2"/>
</dbReference>
<dbReference type="GO" id="GO:0043565">
    <property type="term" value="F:sequence-specific DNA binding"/>
    <property type="evidence" value="ECO:0007669"/>
    <property type="project" value="InterPro"/>
</dbReference>
<dbReference type="GO" id="GO:0003700">
    <property type="term" value="F:DNA-binding transcription factor activity"/>
    <property type="evidence" value="ECO:0007669"/>
    <property type="project" value="InterPro"/>
</dbReference>
<keyword evidence="2" id="KW-0238">DNA-binding</keyword>
<dbReference type="PANTHER" id="PTHR46796:SF14">
    <property type="entry name" value="TRANSCRIPTIONAL REGULATORY PROTEIN"/>
    <property type="match status" value="1"/>
</dbReference>
<dbReference type="Proteomes" id="UP000478183">
    <property type="component" value="Unassembled WGS sequence"/>
</dbReference>
<evidence type="ECO:0000259" key="4">
    <source>
        <dbReference type="PROSITE" id="PS01124"/>
    </source>
</evidence>
<evidence type="ECO:0000313" key="5">
    <source>
        <dbReference type="EMBL" id="MTH79275.1"/>
    </source>
</evidence>
<dbReference type="InterPro" id="IPR009057">
    <property type="entry name" value="Homeodomain-like_sf"/>
</dbReference>
<dbReference type="EMBL" id="WMIE01000013">
    <property type="protein sequence ID" value="MTH79275.1"/>
    <property type="molecule type" value="Genomic_DNA"/>
</dbReference>
<protein>
    <submittedName>
        <fullName evidence="5">Helix-turn-helix domain-containing protein</fullName>
    </submittedName>
</protein>
<evidence type="ECO:0000256" key="1">
    <source>
        <dbReference type="ARBA" id="ARBA00023015"/>
    </source>
</evidence>
<sequence>MRPSRGPTAHPQQRFGPEAWRQVSAIRHEGIDYAIKSVSAWAYLSAKVVEASCLRPSVNSDEADCSRLIVMLSQPDTRVTIGPHGRRRPIPTHDTPHQMTMAAPGARQWGFFDQPSGPLRWLVLQFDVANLGRQLGEGYEPSDFRPRYMFHDPALLHFARQYEAACGDGEQHETLRDDMLALALLQSLARIERPHEDHPRGLSPSERRVVIEYMRARLTENIRLSELCNLVQLSPFHFCRAFKVSLGVSPHIWLIRERVRVAQSLLQEAHASLADVALAVGFYDQAHFTRYFRNVVGLPPGRWLRARSA</sequence>
<organism evidence="5 6">
    <name type="scientific">Paracoccus aestuariivivens</name>
    <dbReference type="NCBI Taxonomy" id="1820333"/>
    <lineage>
        <taxon>Bacteria</taxon>
        <taxon>Pseudomonadati</taxon>
        <taxon>Pseudomonadota</taxon>
        <taxon>Alphaproteobacteria</taxon>
        <taxon>Rhodobacterales</taxon>
        <taxon>Paracoccaceae</taxon>
        <taxon>Paracoccus</taxon>
    </lineage>
</organism>
<dbReference type="PANTHER" id="PTHR46796">
    <property type="entry name" value="HTH-TYPE TRANSCRIPTIONAL ACTIVATOR RHAS-RELATED"/>
    <property type="match status" value="1"/>
</dbReference>
<dbReference type="RefSeq" id="WP_155096635.1">
    <property type="nucleotide sequence ID" value="NZ_WMIE01000013.1"/>
</dbReference>
<evidence type="ECO:0000256" key="3">
    <source>
        <dbReference type="ARBA" id="ARBA00023163"/>
    </source>
</evidence>
<evidence type="ECO:0000256" key="2">
    <source>
        <dbReference type="ARBA" id="ARBA00023125"/>
    </source>
</evidence>
<dbReference type="SMART" id="SM00342">
    <property type="entry name" value="HTH_ARAC"/>
    <property type="match status" value="1"/>
</dbReference>
<keyword evidence="3" id="KW-0804">Transcription</keyword>
<dbReference type="AlphaFoldDB" id="A0A6L6JDI4"/>
<accession>A0A6L6JDI4</accession>
<dbReference type="Gene3D" id="1.10.10.60">
    <property type="entry name" value="Homeodomain-like"/>
    <property type="match status" value="1"/>
</dbReference>
<comment type="caution">
    <text evidence="5">The sequence shown here is derived from an EMBL/GenBank/DDBJ whole genome shotgun (WGS) entry which is preliminary data.</text>
</comment>
<dbReference type="PROSITE" id="PS00041">
    <property type="entry name" value="HTH_ARAC_FAMILY_1"/>
    <property type="match status" value="1"/>
</dbReference>
<evidence type="ECO:0000313" key="6">
    <source>
        <dbReference type="Proteomes" id="UP000478183"/>
    </source>
</evidence>
<dbReference type="Pfam" id="PF12833">
    <property type="entry name" value="HTH_18"/>
    <property type="match status" value="1"/>
</dbReference>
<proteinExistence type="predicted"/>
<name>A0A6L6JDI4_9RHOB</name>